<accession>A0ABX5JN15</accession>
<evidence type="ECO:0000313" key="2">
    <source>
        <dbReference type="EMBL" id="PUE66730.1"/>
    </source>
</evidence>
<evidence type="ECO:0000256" key="1">
    <source>
        <dbReference type="SAM" id="Phobius"/>
    </source>
</evidence>
<dbReference type="Pfam" id="PF12869">
    <property type="entry name" value="tRNA_anti-like"/>
    <property type="match status" value="1"/>
</dbReference>
<dbReference type="InterPro" id="IPR024422">
    <property type="entry name" value="Protein_unknown_function_OB"/>
</dbReference>
<evidence type="ECO:0008006" key="4">
    <source>
        <dbReference type="Google" id="ProtNLM"/>
    </source>
</evidence>
<keyword evidence="1" id="KW-0472">Membrane</keyword>
<name>A0ABX5JN15_9BACT</name>
<keyword evidence="3" id="KW-1185">Reference proteome</keyword>
<keyword evidence="1" id="KW-1133">Transmembrane helix</keyword>
<dbReference type="EMBL" id="MUXF01000008">
    <property type="protein sequence ID" value="PUE66730.1"/>
    <property type="molecule type" value="Genomic_DNA"/>
</dbReference>
<dbReference type="Proteomes" id="UP000251311">
    <property type="component" value="Unassembled WGS sequence"/>
</dbReference>
<organism evidence="2 3">
    <name type="scientific">Arcobacter lacus</name>
    <dbReference type="NCBI Taxonomy" id="1912876"/>
    <lineage>
        <taxon>Bacteria</taxon>
        <taxon>Pseudomonadati</taxon>
        <taxon>Campylobacterota</taxon>
        <taxon>Epsilonproteobacteria</taxon>
        <taxon>Campylobacterales</taxon>
        <taxon>Arcobacteraceae</taxon>
        <taxon>Arcobacter</taxon>
    </lineage>
</organism>
<feature type="transmembrane region" description="Helical" evidence="1">
    <location>
        <begin position="32"/>
        <end position="50"/>
    </location>
</feature>
<gene>
    <name evidence="2" type="ORF">B0175_05025</name>
</gene>
<proteinExistence type="predicted"/>
<protein>
    <recommendedName>
        <fullName evidence="4">Zinc ribbon domain-containing protein</fullName>
    </recommendedName>
</protein>
<keyword evidence="1" id="KW-0812">Transmembrane</keyword>
<evidence type="ECO:0000313" key="3">
    <source>
        <dbReference type="Proteomes" id="UP000251311"/>
    </source>
</evidence>
<dbReference type="RefSeq" id="WP_108527561.1">
    <property type="nucleotide sequence ID" value="NZ_MUXF01000008.1"/>
</dbReference>
<comment type="caution">
    <text evidence="2">The sequence shown here is derived from an EMBL/GenBank/DDBJ whole genome shotgun (WGS) entry which is preliminary data.</text>
</comment>
<sequence length="281" mass="31586">MALIKCKECNKDISSTVKVCPHCGYKKKPSKLTYFIVIVLGIIIGSIYLTNKHGNSNIENKVQEQQQVKNLFTEIESNLFRAMIEDEIEVTADGGESSLVEMNILILPQIVTADKLQREYVKNEVKADEQYKNKILLVSGKIDNIQKDAFNNMNLKLIGGDNMFLYPTAQVEDKYTSWVASLNKGNNVKLVCKGRGFVIGTASLGNCVPYYNWLQNQNIGSKILNDYKNNPEGNTKTMINIIKVVGQKLDINGFCSTATYNKEKCLGEGIKILEKLKKEKK</sequence>
<reference evidence="2 3" key="1">
    <citation type="submission" date="2017-02" db="EMBL/GenBank/DDBJ databases">
        <title>Arcobacter lacus sp. nov., a new species isolated from reclaimed water.</title>
        <authorList>
            <person name="Figueras M.J."/>
            <person name="Perez-Cataluna A."/>
            <person name="Salas-Masso N."/>
        </authorList>
    </citation>
    <scope>NUCLEOTIDE SEQUENCE [LARGE SCALE GENOMIC DNA]</scope>
    <source>
        <strain evidence="2 3">RW43-9</strain>
    </source>
</reference>